<dbReference type="Proteomes" id="UP001524478">
    <property type="component" value="Unassembled WGS sequence"/>
</dbReference>
<dbReference type="EMBL" id="JANGAC010000015">
    <property type="protein sequence ID" value="MCQ4924710.1"/>
    <property type="molecule type" value="Genomic_DNA"/>
</dbReference>
<protein>
    <submittedName>
        <fullName evidence="2">Uncharacterized protein</fullName>
    </submittedName>
</protein>
<evidence type="ECO:0000313" key="2">
    <source>
        <dbReference type="EMBL" id="MCQ4924710.1"/>
    </source>
</evidence>
<gene>
    <name evidence="2" type="ORF">NE686_16520</name>
</gene>
<accession>A0ABT1SE05</accession>
<keyword evidence="1" id="KW-0472">Membrane</keyword>
<comment type="caution">
    <text evidence="2">The sequence shown here is derived from an EMBL/GenBank/DDBJ whole genome shotgun (WGS) entry which is preliminary data.</text>
</comment>
<proteinExistence type="predicted"/>
<keyword evidence="3" id="KW-1185">Reference proteome</keyword>
<evidence type="ECO:0000256" key="1">
    <source>
        <dbReference type="SAM" id="Phobius"/>
    </source>
</evidence>
<keyword evidence="1" id="KW-0812">Transmembrane</keyword>
<reference evidence="2 3" key="1">
    <citation type="submission" date="2022-06" db="EMBL/GenBank/DDBJ databases">
        <title>Isolation of gut microbiota from human fecal samples.</title>
        <authorList>
            <person name="Pamer E.G."/>
            <person name="Barat B."/>
            <person name="Waligurski E."/>
            <person name="Medina S."/>
            <person name="Paddock L."/>
            <person name="Mostad J."/>
        </authorList>
    </citation>
    <scope>NUCLEOTIDE SEQUENCE [LARGE SCALE GENOMIC DNA]</scope>
    <source>
        <strain evidence="2 3">DFI.7.95</strain>
    </source>
</reference>
<sequence>MKKLKGSVIMGCCGGGNHQNNRKVKEWGNEDCQNNSSVRSNPILIIVGLLLLGLAIYKFVI</sequence>
<feature type="transmembrane region" description="Helical" evidence="1">
    <location>
        <begin position="43"/>
        <end position="60"/>
    </location>
</feature>
<evidence type="ECO:0000313" key="3">
    <source>
        <dbReference type="Proteomes" id="UP001524478"/>
    </source>
</evidence>
<organism evidence="2 3">
    <name type="scientific">Tissierella carlieri</name>
    <dbReference type="NCBI Taxonomy" id="689904"/>
    <lineage>
        <taxon>Bacteria</taxon>
        <taxon>Bacillati</taxon>
        <taxon>Bacillota</taxon>
        <taxon>Tissierellia</taxon>
        <taxon>Tissierellales</taxon>
        <taxon>Tissierellaceae</taxon>
        <taxon>Tissierella</taxon>
    </lineage>
</organism>
<name>A0ABT1SE05_9FIRM</name>
<dbReference type="RefSeq" id="WP_216561135.1">
    <property type="nucleotide sequence ID" value="NZ_JAHLOH010000045.1"/>
</dbReference>
<keyword evidence="1" id="KW-1133">Transmembrane helix</keyword>